<evidence type="ECO:0000313" key="1">
    <source>
        <dbReference type="EMBL" id="MFD1226455.1"/>
    </source>
</evidence>
<comment type="caution">
    <text evidence="1">The sequence shown here is derived from an EMBL/GenBank/DDBJ whole genome shotgun (WGS) entry which is preliminary data.</text>
</comment>
<reference evidence="2" key="1">
    <citation type="journal article" date="2019" name="Int. J. Syst. Evol. Microbiol.">
        <title>The Global Catalogue of Microorganisms (GCM) 10K type strain sequencing project: providing services to taxonomists for standard genome sequencing and annotation.</title>
        <authorList>
            <consortium name="The Broad Institute Genomics Platform"/>
            <consortium name="The Broad Institute Genome Sequencing Center for Infectious Disease"/>
            <person name="Wu L."/>
            <person name="Ma J."/>
        </authorList>
    </citation>
    <scope>NUCLEOTIDE SEQUENCE [LARGE SCALE GENOMIC DNA]</scope>
    <source>
        <strain evidence="2">CCUG 49584</strain>
    </source>
</reference>
<dbReference type="RefSeq" id="WP_289388111.1">
    <property type="nucleotide sequence ID" value="NZ_JAUCBM010000009.1"/>
</dbReference>
<gene>
    <name evidence="1" type="ORF">ACFQ35_04675</name>
</gene>
<name>A0ABW3V3T3_9HYPH</name>
<keyword evidence="2" id="KW-1185">Reference proteome</keyword>
<protein>
    <submittedName>
        <fullName evidence="1">Uncharacterized protein</fullName>
    </submittedName>
</protein>
<sequence>MSDDTPPWETKPAKQSALYIHWCMHEGCKEWGAYGFAGRYGVEWFCYDHKSDGKKTPK</sequence>
<dbReference type="EMBL" id="JBHTMA010000026">
    <property type="protein sequence ID" value="MFD1226455.1"/>
    <property type="molecule type" value="Genomic_DNA"/>
</dbReference>
<proteinExistence type="predicted"/>
<organism evidence="1 2">
    <name type="scientific">Pseudochrobactrum kiredjianiae</name>
    <dbReference type="NCBI Taxonomy" id="386305"/>
    <lineage>
        <taxon>Bacteria</taxon>
        <taxon>Pseudomonadati</taxon>
        <taxon>Pseudomonadota</taxon>
        <taxon>Alphaproteobacteria</taxon>
        <taxon>Hyphomicrobiales</taxon>
        <taxon>Brucellaceae</taxon>
        <taxon>Pseudochrobactrum</taxon>
    </lineage>
</organism>
<dbReference type="Proteomes" id="UP001597263">
    <property type="component" value="Unassembled WGS sequence"/>
</dbReference>
<accession>A0ABW3V3T3</accession>
<evidence type="ECO:0000313" key="2">
    <source>
        <dbReference type="Proteomes" id="UP001597263"/>
    </source>
</evidence>